<comment type="similarity">
    <text evidence="2 10">Belongs to the GSP K family.</text>
</comment>
<dbReference type="InterPro" id="IPR005628">
    <property type="entry name" value="GspK"/>
</dbReference>
<name>A0A3M6QP59_9BURK</name>
<keyword evidence="4 10" id="KW-1003">Cell membrane</keyword>
<evidence type="ECO:0000259" key="11">
    <source>
        <dbReference type="Pfam" id="PF03934"/>
    </source>
</evidence>
<evidence type="ECO:0000259" key="12">
    <source>
        <dbReference type="Pfam" id="PF21687"/>
    </source>
</evidence>
<dbReference type="InterPro" id="IPR049179">
    <property type="entry name" value="T2SSK_SAM-like_2nd"/>
</dbReference>
<protein>
    <recommendedName>
        <fullName evidence="10">Type II secretion system protein K</fullName>
    </recommendedName>
</protein>
<dbReference type="PANTHER" id="PTHR38831:SF1">
    <property type="entry name" value="TYPE II SECRETION SYSTEM PROTEIN K-RELATED"/>
    <property type="match status" value="1"/>
</dbReference>
<dbReference type="PANTHER" id="PTHR38831">
    <property type="entry name" value="TYPE II SECRETION SYSTEM PROTEIN K"/>
    <property type="match status" value="1"/>
</dbReference>
<dbReference type="SUPFAM" id="SSF158544">
    <property type="entry name" value="GspK insert domain-like"/>
    <property type="match status" value="1"/>
</dbReference>
<dbReference type="PIRSF" id="PIRSF002786">
    <property type="entry name" value="XcpX"/>
    <property type="match status" value="1"/>
</dbReference>
<feature type="domain" description="T2SS protein K second SAM-like" evidence="11">
    <location>
        <begin position="230"/>
        <end position="286"/>
    </location>
</feature>
<dbReference type="EMBL" id="RDQO01000004">
    <property type="protein sequence ID" value="RMX04850.1"/>
    <property type="molecule type" value="Genomic_DNA"/>
</dbReference>
<keyword evidence="7" id="KW-0653">Protein transport</keyword>
<organism evidence="13 14">
    <name type="scientific">Corticibacter populi</name>
    <dbReference type="NCBI Taxonomy" id="1550736"/>
    <lineage>
        <taxon>Bacteria</taxon>
        <taxon>Pseudomonadati</taxon>
        <taxon>Pseudomonadota</taxon>
        <taxon>Betaproteobacteria</taxon>
        <taxon>Burkholderiales</taxon>
        <taxon>Comamonadaceae</taxon>
        <taxon>Corticibacter</taxon>
    </lineage>
</organism>
<evidence type="ECO:0000313" key="13">
    <source>
        <dbReference type="EMBL" id="RMX04850.1"/>
    </source>
</evidence>
<comment type="subcellular location">
    <subcellularLocation>
        <location evidence="1 10">Cell inner membrane</location>
    </subcellularLocation>
</comment>
<evidence type="ECO:0000256" key="2">
    <source>
        <dbReference type="ARBA" id="ARBA00007246"/>
    </source>
</evidence>
<keyword evidence="5 10" id="KW-0997">Cell inner membrane</keyword>
<reference evidence="13 14" key="1">
    <citation type="submission" date="2018-10" db="EMBL/GenBank/DDBJ databases">
        <title>Draft genome of Cortibacter populi DSM10536.</title>
        <authorList>
            <person name="Bernier A.-M."/>
            <person name="Bernard K."/>
        </authorList>
    </citation>
    <scope>NUCLEOTIDE SEQUENCE [LARGE SCALE GENOMIC DNA]</scope>
    <source>
        <strain evidence="13 14">DSM 105136</strain>
    </source>
</reference>
<evidence type="ECO:0000256" key="6">
    <source>
        <dbReference type="ARBA" id="ARBA00022692"/>
    </source>
</evidence>
<sequence>MRDPVGSPVKGSISGRMGAWHGRRRQRGAALLLAMLIVALVASLAATASWRQWSSVQAEADERAQLQAHALTRGALDWAKIIMHLDGRFTRNDNLNEPWAVPLAEAKIGPFLAAEGNVAQDANANMGEAFFAGSISDLQGRLNLSNLVSANAVDAQVQQQFERLFEALGLPPEQVARLAQRYLASLQADPDADVPLTPLCTEQLPWLGLTTEQVQLLRPYVTVLPTRTRLNLNTAPELVLWAALGGEPSTAARMVAVRSMQPFENLDAAQALAGPGVQLDANAFGVGSDYFLVSGQLRLDTLETLDRFILYRSGSRLTTVRRACEEP</sequence>
<dbReference type="OrthoDB" id="5293133at2"/>
<keyword evidence="14" id="KW-1185">Reference proteome</keyword>
<comment type="caution">
    <text evidence="13">The sequence shown here is derived from an EMBL/GenBank/DDBJ whole genome shotgun (WGS) entry which is preliminary data.</text>
</comment>
<dbReference type="AlphaFoldDB" id="A0A3M6QP59"/>
<evidence type="ECO:0000256" key="5">
    <source>
        <dbReference type="ARBA" id="ARBA00022519"/>
    </source>
</evidence>
<dbReference type="NCBIfam" id="NF037980">
    <property type="entry name" value="T2SS_GspK"/>
    <property type="match status" value="1"/>
</dbReference>
<evidence type="ECO:0000313" key="14">
    <source>
        <dbReference type="Proteomes" id="UP000278006"/>
    </source>
</evidence>
<accession>A0A3M6QP59</accession>
<evidence type="ECO:0000256" key="10">
    <source>
        <dbReference type="PIRNR" id="PIRNR002786"/>
    </source>
</evidence>
<dbReference type="RefSeq" id="WP_122230158.1">
    <property type="nucleotide sequence ID" value="NZ_RDQO01000004.1"/>
</dbReference>
<evidence type="ECO:0000256" key="8">
    <source>
        <dbReference type="ARBA" id="ARBA00022989"/>
    </source>
</evidence>
<dbReference type="GO" id="GO:0005886">
    <property type="term" value="C:plasma membrane"/>
    <property type="evidence" value="ECO:0007669"/>
    <property type="project" value="UniProtKB-SubCell"/>
</dbReference>
<evidence type="ECO:0000256" key="7">
    <source>
        <dbReference type="ARBA" id="ARBA00022927"/>
    </source>
</evidence>
<dbReference type="InterPro" id="IPR038072">
    <property type="entry name" value="GspK_central_sf"/>
</dbReference>
<dbReference type="GO" id="GO:0009306">
    <property type="term" value="P:protein secretion"/>
    <property type="evidence" value="ECO:0007669"/>
    <property type="project" value="InterPro"/>
</dbReference>
<gene>
    <name evidence="13" type="ORF">D8I35_13385</name>
</gene>
<keyword evidence="8" id="KW-1133">Transmembrane helix</keyword>
<keyword evidence="3 10" id="KW-0813">Transport</keyword>
<evidence type="ECO:0000256" key="4">
    <source>
        <dbReference type="ARBA" id="ARBA00022475"/>
    </source>
</evidence>
<evidence type="ECO:0000256" key="1">
    <source>
        <dbReference type="ARBA" id="ARBA00004533"/>
    </source>
</evidence>
<dbReference type="Pfam" id="PF21687">
    <property type="entry name" value="T2SSK_1st"/>
    <property type="match status" value="1"/>
</dbReference>
<keyword evidence="9 10" id="KW-0472">Membrane</keyword>
<evidence type="ECO:0000256" key="3">
    <source>
        <dbReference type="ARBA" id="ARBA00022448"/>
    </source>
</evidence>
<dbReference type="Proteomes" id="UP000278006">
    <property type="component" value="Unassembled WGS sequence"/>
</dbReference>
<keyword evidence="6" id="KW-0812">Transmembrane</keyword>
<evidence type="ECO:0000256" key="9">
    <source>
        <dbReference type="ARBA" id="ARBA00023136"/>
    </source>
</evidence>
<dbReference type="Pfam" id="PF03934">
    <property type="entry name" value="T2SSK"/>
    <property type="match status" value="1"/>
</dbReference>
<dbReference type="Gene3D" id="3.30.1300.30">
    <property type="entry name" value="GSPII I/J protein-like"/>
    <property type="match status" value="1"/>
</dbReference>
<feature type="domain" description="T2SS protein K first SAM-like" evidence="12">
    <location>
        <begin position="140"/>
        <end position="226"/>
    </location>
</feature>
<dbReference type="InterPro" id="IPR049031">
    <property type="entry name" value="T2SSK_SAM-like_1st"/>
</dbReference>
<proteinExistence type="inferred from homology"/>